<organism evidence="2 3">
    <name type="scientific">Henosepilachna vigintioctopunctata</name>
    <dbReference type="NCBI Taxonomy" id="420089"/>
    <lineage>
        <taxon>Eukaryota</taxon>
        <taxon>Metazoa</taxon>
        <taxon>Ecdysozoa</taxon>
        <taxon>Arthropoda</taxon>
        <taxon>Hexapoda</taxon>
        <taxon>Insecta</taxon>
        <taxon>Pterygota</taxon>
        <taxon>Neoptera</taxon>
        <taxon>Endopterygota</taxon>
        <taxon>Coleoptera</taxon>
        <taxon>Polyphaga</taxon>
        <taxon>Cucujiformia</taxon>
        <taxon>Coccinelloidea</taxon>
        <taxon>Coccinellidae</taxon>
        <taxon>Epilachninae</taxon>
        <taxon>Epilachnini</taxon>
        <taxon>Henosepilachna</taxon>
    </lineage>
</organism>
<comment type="caution">
    <text evidence="2">The sequence shown here is derived from an EMBL/GenBank/DDBJ whole genome shotgun (WGS) entry which is preliminary data.</text>
</comment>
<gene>
    <name evidence="2" type="ORF">WA026_018553</name>
</gene>
<dbReference type="Proteomes" id="UP001431783">
    <property type="component" value="Unassembled WGS sequence"/>
</dbReference>
<feature type="compositionally biased region" description="Polar residues" evidence="1">
    <location>
        <begin position="241"/>
        <end position="270"/>
    </location>
</feature>
<dbReference type="AlphaFoldDB" id="A0AAW1UA03"/>
<accession>A0AAW1UA03</accession>
<feature type="region of interest" description="Disordered" evidence="1">
    <location>
        <begin position="241"/>
        <end position="286"/>
    </location>
</feature>
<evidence type="ECO:0000256" key="1">
    <source>
        <dbReference type="SAM" id="MobiDB-lite"/>
    </source>
</evidence>
<protein>
    <submittedName>
        <fullName evidence="2">Uncharacterized protein</fullName>
    </submittedName>
</protein>
<dbReference type="EMBL" id="JARQZJ010000042">
    <property type="protein sequence ID" value="KAK9877443.1"/>
    <property type="molecule type" value="Genomic_DNA"/>
</dbReference>
<keyword evidence="3" id="KW-1185">Reference proteome</keyword>
<feature type="compositionally biased region" description="Acidic residues" evidence="1">
    <location>
        <begin position="271"/>
        <end position="286"/>
    </location>
</feature>
<proteinExistence type="predicted"/>
<name>A0AAW1UA03_9CUCU</name>
<reference evidence="2 3" key="1">
    <citation type="submission" date="2023-03" db="EMBL/GenBank/DDBJ databases">
        <title>Genome insight into feeding habits of ladybird beetles.</title>
        <authorList>
            <person name="Li H.-S."/>
            <person name="Huang Y.-H."/>
            <person name="Pang H."/>
        </authorList>
    </citation>
    <scope>NUCLEOTIDE SEQUENCE [LARGE SCALE GENOMIC DNA]</scope>
    <source>
        <strain evidence="2">SYSU_2023b</strain>
        <tissue evidence="2">Whole body</tissue>
    </source>
</reference>
<evidence type="ECO:0000313" key="3">
    <source>
        <dbReference type="Proteomes" id="UP001431783"/>
    </source>
</evidence>
<sequence>MEELFHTVTKLLAHNIVVHIYSLPNFTIESFVTSLICVVHILLIMEVNSLVSQVTEKSIAKFRRKRIMRDESKPSSLMSLQSGDTAQVKMQYHLRKYYESHSPFIPPNYSTKKLTKIPVTQVSDVNIVNLTAAQCEKYQKIDQILSVSPSDYIKKDKEKKIHENELRHCLKSLTALLECSVASKMSTTSLAKSISIIREHLKSAKSNEHITEDNHQIIETSKKATESLYDIMERSLTQSVQEQVASHGDTAQTGNLEENFSVYSSPSDTSADADLDSPQDPCDIDT</sequence>
<evidence type="ECO:0000313" key="2">
    <source>
        <dbReference type="EMBL" id="KAK9877443.1"/>
    </source>
</evidence>